<evidence type="ECO:0000256" key="1">
    <source>
        <dbReference type="ARBA" id="ARBA00007754"/>
    </source>
</evidence>
<feature type="binding site" evidence="5">
    <location>
        <position position="197"/>
    </location>
    <ligand>
        <name>substrate</name>
    </ligand>
</feature>
<gene>
    <name evidence="10" type="ORF">Q766_05045</name>
</gene>
<dbReference type="InterPro" id="IPR016714">
    <property type="entry name" value="MANB/E"/>
</dbReference>
<dbReference type="Gene3D" id="3.20.20.80">
    <property type="entry name" value="Glycosidases"/>
    <property type="match status" value="1"/>
</dbReference>
<feature type="signal peptide" evidence="8">
    <location>
        <begin position="1"/>
        <end position="23"/>
    </location>
</feature>
<protein>
    <submittedName>
        <fullName evidence="10">Beta-mannosidase</fullName>
    </submittedName>
</protein>
<dbReference type="Pfam" id="PF02156">
    <property type="entry name" value="Glyco_hydro_26"/>
    <property type="match status" value="1"/>
</dbReference>
<dbReference type="GO" id="GO:0016985">
    <property type="term" value="F:mannan endo-1,4-beta-mannosidase activity"/>
    <property type="evidence" value="ECO:0007669"/>
    <property type="project" value="InterPro"/>
</dbReference>
<dbReference type="PIRSF" id="PIRSF018168">
    <property type="entry name" value="Mannan-1_4-beta-mannosidase"/>
    <property type="match status" value="1"/>
</dbReference>
<evidence type="ECO:0000256" key="4">
    <source>
        <dbReference type="PIRSR" id="PIRSR018168-1"/>
    </source>
</evidence>
<feature type="active site" description="Proton donor" evidence="4 7">
    <location>
        <position position="192"/>
    </location>
</feature>
<comment type="similarity">
    <text evidence="1 7">Belongs to the glycosyl hydrolase 26 family.</text>
</comment>
<evidence type="ECO:0000256" key="7">
    <source>
        <dbReference type="PROSITE-ProRule" id="PRU01100"/>
    </source>
</evidence>
<dbReference type="InterPro" id="IPR000805">
    <property type="entry name" value="Glyco_hydro_26"/>
</dbReference>
<accession>A0A0A2MPP1</accession>
<dbReference type="PANTHER" id="PTHR40079:SF4">
    <property type="entry name" value="GH26 DOMAIN-CONTAINING PROTEIN-RELATED"/>
    <property type="match status" value="1"/>
</dbReference>
<dbReference type="AlphaFoldDB" id="A0A0A2MPP1"/>
<feature type="chain" id="PRO_5001992650" evidence="8">
    <location>
        <begin position="24"/>
        <end position="384"/>
    </location>
</feature>
<feature type="site" description="Plays an important role in maintaining the position of the catalytic nucleophile" evidence="6">
    <location>
        <position position="191"/>
    </location>
</feature>
<keyword evidence="8" id="KW-0732">Signal</keyword>
<evidence type="ECO:0000256" key="8">
    <source>
        <dbReference type="SAM" id="SignalP"/>
    </source>
</evidence>
<sequence length="384" mass="44370">MKNKITILLAVFLAVSCKSTAQKQPDTHTPVDKMATTETVALYKNLFKAKEKGFMFGHQDDLAYGVNWRYEEGRSDVKDVTGDYPAVYGWDLGRIETKSDKDLDGVPFNKMREYIKQVYDRGGVSTFSWHVNNPLTGKDAWDNTPGTVASILPGGAQHEKFKGWMDEAANYLLSLKSSDGKLIPILYRPYHEFTGNWFWWCKNTTTPEQFKELWKFTVTYFEKKGVHNLIYVYNTSDSGVATKADFMEYYPGDEWVDVVSFDIYQGGNTPEKLTKFSADTKNLVTIIDEVAKEHNKLSAIAETGFEEIPYATWWTETLVNAIGSRKLSYVLVWRNHGWNEHMTPPHMHYYAPYKGHKYEKDFVEFFNLPQTLFQKDVTKLKLYK</sequence>
<evidence type="ECO:0000256" key="5">
    <source>
        <dbReference type="PIRSR" id="PIRSR018168-2"/>
    </source>
</evidence>
<dbReference type="STRING" id="1121898.GCA_000422725_01556"/>
<evidence type="ECO:0000256" key="2">
    <source>
        <dbReference type="ARBA" id="ARBA00022801"/>
    </source>
</evidence>
<evidence type="ECO:0000256" key="6">
    <source>
        <dbReference type="PIRSR" id="PIRSR018168-3"/>
    </source>
</evidence>
<organism evidence="10 11">
    <name type="scientific">Flavobacterium subsaxonicum WB 4.1-42 = DSM 21790</name>
    <dbReference type="NCBI Taxonomy" id="1121898"/>
    <lineage>
        <taxon>Bacteria</taxon>
        <taxon>Pseudomonadati</taxon>
        <taxon>Bacteroidota</taxon>
        <taxon>Flavobacteriia</taxon>
        <taxon>Flavobacteriales</taxon>
        <taxon>Flavobacteriaceae</taxon>
        <taxon>Flavobacterium</taxon>
    </lineage>
</organism>
<evidence type="ECO:0000313" key="11">
    <source>
        <dbReference type="Proteomes" id="UP000030111"/>
    </source>
</evidence>
<dbReference type="EMBL" id="JRLY01000002">
    <property type="protein sequence ID" value="KGO94289.1"/>
    <property type="molecule type" value="Genomic_DNA"/>
</dbReference>
<feature type="domain" description="GH26" evidence="9">
    <location>
        <begin position="37"/>
        <end position="375"/>
    </location>
</feature>
<dbReference type="OrthoDB" id="9816550at2"/>
<dbReference type="eggNOG" id="COG4124">
    <property type="taxonomic scope" value="Bacteria"/>
</dbReference>
<dbReference type="PROSITE" id="PS51257">
    <property type="entry name" value="PROKAR_LIPOPROTEIN"/>
    <property type="match status" value="1"/>
</dbReference>
<feature type="binding site" evidence="5">
    <location>
        <position position="130"/>
    </location>
    <ligand>
        <name>substrate</name>
    </ligand>
</feature>
<keyword evidence="11" id="KW-1185">Reference proteome</keyword>
<dbReference type="RefSeq" id="WP_035738479.1">
    <property type="nucleotide sequence ID" value="NZ_AUGP01000017.1"/>
</dbReference>
<reference evidence="10 11" key="1">
    <citation type="submission" date="2013-09" db="EMBL/GenBank/DDBJ databases">
        <authorList>
            <person name="Zeng Z."/>
            <person name="Chen C."/>
        </authorList>
    </citation>
    <scope>NUCLEOTIDE SEQUENCE [LARGE SCALE GENOMIC DNA]</scope>
    <source>
        <strain evidence="10 11">WB 4.1-42</strain>
    </source>
</reference>
<dbReference type="Proteomes" id="UP000030111">
    <property type="component" value="Unassembled WGS sequence"/>
</dbReference>
<evidence type="ECO:0000313" key="10">
    <source>
        <dbReference type="EMBL" id="KGO94289.1"/>
    </source>
</evidence>
<feature type="active site" description="Nucleophile" evidence="4 7">
    <location>
        <position position="302"/>
    </location>
</feature>
<feature type="binding site" evidence="5">
    <location>
        <position position="264"/>
    </location>
    <ligand>
        <name>substrate</name>
    </ligand>
</feature>
<evidence type="ECO:0000256" key="3">
    <source>
        <dbReference type="ARBA" id="ARBA00023295"/>
    </source>
</evidence>
<comment type="caution">
    <text evidence="10">The sequence shown here is derived from an EMBL/GenBank/DDBJ whole genome shotgun (WGS) entry which is preliminary data.</text>
</comment>
<dbReference type="GO" id="GO:0006080">
    <property type="term" value="P:substituted mannan metabolic process"/>
    <property type="evidence" value="ECO:0007669"/>
    <property type="project" value="InterPro"/>
</dbReference>
<dbReference type="PANTHER" id="PTHR40079">
    <property type="entry name" value="MANNAN ENDO-1,4-BETA-MANNOSIDASE E-RELATED"/>
    <property type="match status" value="1"/>
</dbReference>
<dbReference type="SUPFAM" id="SSF51445">
    <property type="entry name" value="(Trans)glycosidases"/>
    <property type="match status" value="1"/>
</dbReference>
<proteinExistence type="inferred from homology"/>
<name>A0A0A2MPP1_9FLAO</name>
<dbReference type="InterPro" id="IPR022790">
    <property type="entry name" value="GH26_dom"/>
</dbReference>
<dbReference type="PRINTS" id="PR00739">
    <property type="entry name" value="GLHYDRLASE26"/>
</dbReference>
<keyword evidence="3 7" id="KW-0326">Glycosidase</keyword>
<evidence type="ECO:0000259" key="9">
    <source>
        <dbReference type="PROSITE" id="PS51764"/>
    </source>
</evidence>
<keyword evidence="2 7" id="KW-0378">Hydrolase</keyword>
<dbReference type="PROSITE" id="PS51764">
    <property type="entry name" value="GH26"/>
    <property type="match status" value="1"/>
</dbReference>
<dbReference type="InterPro" id="IPR017853">
    <property type="entry name" value="GH"/>
</dbReference>